<name>A0A369K937_HYPMA</name>
<organism evidence="2 3">
    <name type="scientific">Hypsizygus marmoreus</name>
    <name type="common">White beech mushroom</name>
    <name type="synonym">Agaricus marmoreus</name>
    <dbReference type="NCBI Taxonomy" id="39966"/>
    <lineage>
        <taxon>Eukaryota</taxon>
        <taxon>Fungi</taxon>
        <taxon>Dikarya</taxon>
        <taxon>Basidiomycota</taxon>
        <taxon>Agaricomycotina</taxon>
        <taxon>Agaricomycetes</taxon>
        <taxon>Agaricomycetidae</taxon>
        <taxon>Agaricales</taxon>
        <taxon>Tricholomatineae</taxon>
        <taxon>Lyophyllaceae</taxon>
        <taxon>Hypsizygus</taxon>
    </lineage>
</organism>
<proteinExistence type="predicted"/>
<reference evidence="2" key="1">
    <citation type="submission" date="2018-04" db="EMBL/GenBank/DDBJ databases">
        <title>Whole genome sequencing of Hypsizygus marmoreus.</title>
        <authorList>
            <person name="Choi I.-G."/>
            <person name="Min B."/>
            <person name="Kim J.-G."/>
            <person name="Kim S."/>
            <person name="Oh Y.-L."/>
            <person name="Kong W.-S."/>
            <person name="Park H."/>
            <person name="Jeong J."/>
            <person name="Song E.-S."/>
        </authorList>
    </citation>
    <scope>NUCLEOTIDE SEQUENCE [LARGE SCALE GENOMIC DNA]</scope>
    <source>
        <strain evidence="2">51987-8</strain>
    </source>
</reference>
<evidence type="ECO:0000313" key="3">
    <source>
        <dbReference type="Proteomes" id="UP000076154"/>
    </source>
</evidence>
<keyword evidence="3" id="KW-1185">Reference proteome</keyword>
<dbReference type="Proteomes" id="UP000076154">
    <property type="component" value="Unassembled WGS sequence"/>
</dbReference>
<accession>A0A369K937</accession>
<keyword evidence="1" id="KW-1133">Transmembrane helix</keyword>
<protein>
    <submittedName>
        <fullName evidence="2">Uncharacterized protein</fullName>
    </submittedName>
</protein>
<feature type="transmembrane region" description="Helical" evidence="1">
    <location>
        <begin position="108"/>
        <end position="129"/>
    </location>
</feature>
<keyword evidence="1" id="KW-0812">Transmembrane</keyword>
<dbReference type="InParanoid" id="A0A369K937"/>
<sequence>MNPFFSLIISPPLAYNVSHSNTSFRHLRITVRPNAVIVAVLVPIFQYDCEQKYPVYHAMIFRAVLSPGFRSLPPMRPSLGYQTTQDVITKAITHSSSRSFYSDSDPRFHGIFLLLFFWICYPSASPAVVSFL</sequence>
<comment type="caution">
    <text evidence="2">The sequence shown here is derived from an EMBL/GenBank/DDBJ whole genome shotgun (WGS) entry which is preliminary data.</text>
</comment>
<evidence type="ECO:0000256" key="1">
    <source>
        <dbReference type="SAM" id="Phobius"/>
    </source>
</evidence>
<gene>
    <name evidence="2" type="ORF">Hypma_004328</name>
</gene>
<dbReference type="EMBL" id="LUEZ02000017">
    <property type="protein sequence ID" value="RDB27426.1"/>
    <property type="molecule type" value="Genomic_DNA"/>
</dbReference>
<keyword evidence="1" id="KW-0472">Membrane</keyword>
<dbReference type="AlphaFoldDB" id="A0A369K937"/>
<evidence type="ECO:0000313" key="2">
    <source>
        <dbReference type="EMBL" id="RDB27426.1"/>
    </source>
</evidence>